<dbReference type="Proteomes" id="UP001144191">
    <property type="component" value="Unassembled WGS sequence"/>
</dbReference>
<comment type="caution">
    <text evidence="1">The sequence shown here is derived from an EMBL/GenBank/DDBJ whole genome shotgun (WGS) entry which is preliminary data.</text>
</comment>
<evidence type="ECO:0000313" key="2">
    <source>
        <dbReference type="Proteomes" id="UP001144191"/>
    </source>
</evidence>
<protein>
    <submittedName>
        <fullName evidence="1">Uncharacterized protein</fullName>
    </submittedName>
</protein>
<dbReference type="AlphaFoldDB" id="A0A9W6A0T8"/>
<evidence type="ECO:0000313" key="1">
    <source>
        <dbReference type="EMBL" id="GLA48914.1"/>
    </source>
</evidence>
<accession>A0A9W6A0T8</accession>
<organism evidence="1 2">
    <name type="scientific">Aspergillus niger</name>
    <dbReference type="NCBI Taxonomy" id="5061"/>
    <lineage>
        <taxon>Eukaryota</taxon>
        <taxon>Fungi</taxon>
        <taxon>Dikarya</taxon>
        <taxon>Ascomycota</taxon>
        <taxon>Pezizomycotina</taxon>
        <taxon>Eurotiomycetes</taxon>
        <taxon>Eurotiomycetidae</taxon>
        <taxon>Eurotiales</taxon>
        <taxon>Aspergillaceae</taxon>
        <taxon>Aspergillus</taxon>
        <taxon>Aspergillus subgen. Circumdati</taxon>
    </lineage>
</organism>
<sequence>MTERRKAPKVAKGNLRVSGFKISKDLTQLKSLLAKDGLGSKTIHEIEPGQLGFGSDINQRQYVIFRALSPPDTEMPGKIEPAKIYVISKGSKRALVLSDGDDEGDENNVIQKATDAPAFARKAAKTILGGTPSGKHHVSLAWFLADSVVCSCYSTQHENALPFSNQKPE</sequence>
<gene>
    <name evidence="1" type="ORF">AnigIFM63604_004500</name>
</gene>
<dbReference type="EMBL" id="BRPB01000024">
    <property type="protein sequence ID" value="GLA48914.1"/>
    <property type="molecule type" value="Genomic_DNA"/>
</dbReference>
<proteinExistence type="predicted"/>
<reference evidence="1" key="1">
    <citation type="submission" date="2022-07" db="EMBL/GenBank/DDBJ databases">
        <title>Taxonomy of Aspergillus series Nigri: significant species reduction supported by multi-species coalescent approaches.</title>
        <authorList>
            <person name="Bian C."/>
            <person name="Kusuya Y."/>
            <person name="Sklenar F."/>
            <person name="D'hooge E."/>
            <person name="Yaguchi T."/>
            <person name="Takahashi H."/>
            <person name="Hubka V."/>
        </authorList>
    </citation>
    <scope>NUCLEOTIDE SEQUENCE</scope>
    <source>
        <strain evidence="1">IFM 63604</strain>
    </source>
</reference>
<name>A0A9W6A0T8_ASPNG</name>